<dbReference type="AlphaFoldDB" id="A0A329LTZ5"/>
<reference evidence="2 3" key="1">
    <citation type="journal article" date="2009" name="Int. J. Syst. Evol. Microbiol.">
        <title>Paenibacillus contaminans sp. nov., isolated from a contaminated laboratory plate.</title>
        <authorList>
            <person name="Chou J.H."/>
            <person name="Lee J.H."/>
            <person name="Lin M.C."/>
            <person name="Chang P.S."/>
            <person name="Arun A.B."/>
            <person name="Young C.C."/>
            <person name="Chen W.M."/>
        </authorList>
    </citation>
    <scope>NUCLEOTIDE SEQUENCE [LARGE SCALE GENOMIC DNA]</scope>
    <source>
        <strain evidence="2 3">CKOBP-6</strain>
    </source>
</reference>
<organism evidence="2 3">
    <name type="scientific">Paenibacillus contaminans</name>
    <dbReference type="NCBI Taxonomy" id="450362"/>
    <lineage>
        <taxon>Bacteria</taxon>
        <taxon>Bacillati</taxon>
        <taxon>Bacillota</taxon>
        <taxon>Bacilli</taxon>
        <taxon>Bacillales</taxon>
        <taxon>Paenibacillaceae</taxon>
        <taxon>Paenibacillus</taxon>
    </lineage>
</organism>
<comment type="caution">
    <text evidence="2">The sequence shown here is derived from an EMBL/GenBank/DDBJ whole genome shotgun (WGS) entry which is preliminary data.</text>
</comment>
<evidence type="ECO:0008006" key="4">
    <source>
        <dbReference type="Google" id="ProtNLM"/>
    </source>
</evidence>
<dbReference type="EMBL" id="QMFB01000038">
    <property type="protein sequence ID" value="RAV11239.1"/>
    <property type="molecule type" value="Genomic_DNA"/>
</dbReference>
<dbReference type="Proteomes" id="UP000250369">
    <property type="component" value="Unassembled WGS sequence"/>
</dbReference>
<accession>A0A329LTZ5</accession>
<dbReference type="InterPro" id="IPR032585">
    <property type="entry name" value="DUF4912"/>
</dbReference>
<proteinExistence type="predicted"/>
<name>A0A329LTZ5_9BACL</name>
<gene>
    <name evidence="2" type="ORF">DQG23_36520</name>
</gene>
<evidence type="ECO:0000256" key="1">
    <source>
        <dbReference type="SAM" id="MobiDB-lite"/>
    </source>
</evidence>
<protein>
    <recommendedName>
        <fullName evidence="4">DUF4912 domain-containing protein</fullName>
    </recommendedName>
</protein>
<dbReference type="Pfam" id="PF16258">
    <property type="entry name" value="DUF4912"/>
    <property type="match status" value="1"/>
</dbReference>
<sequence length="223" mass="25343">MSGHILNSPVPYKHASKAKGNVPSRVVRVEYIQLHIGGNAMEDRRNRRMEQTAPGGQEAGDRAGTCGAIQPVMQAEKEQRTFEESDFCFENYENDRLELLPRDWTTLYAYWDITDERKRMVERYCNRKWEQVPKVLRIYDVNEISFPGGNANDWWDVELAGGSNHGFVGGMKSDCVYCMDYGIRLKDGSFAAILRSNCVRLPRHAGVGEADGTEKTRIDSSIE</sequence>
<keyword evidence="3" id="KW-1185">Reference proteome</keyword>
<evidence type="ECO:0000313" key="3">
    <source>
        <dbReference type="Proteomes" id="UP000250369"/>
    </source>
</evidence>
<evidence type="ECO:0000313" key="2">
    <source>
        <dbReference type="EMBL" id="RAV11239.1"/>
    </source>
</evidence>
<feature type="region of interest" description="Disordered" evidence="1">
    <location>
        <begin position="43"/>
        <end position="64"/>
    </location>
</feature>